<comment type="catalytic activity">
    <reaction evidence="15">
        <text>ethanolamine(out) + n H(+)(in) = ethanolamine(in) + n H(+)(out)</text>
        <dbReference type="Rhea" id="RHEA:75467"/>
        <dbReference type="ChEBI" id="CHEBI:15378"/>
        <dbReference type="ChEBI" id="CHEBI:57603"/>
    </reaction>
</comment>
<evidence type="ECO:0000256" key="6">
    <source>
        <dbReference type="ARBA" id="ARBA00022475"/>
    </source>
</evidence>
<comment type="similarity">
    <text evidence="3 16">Belongs to the CTL (choline transporter-like) family.</text>
</comment>
<feature type="transmembrane region" description="Helical" evidence="16">
    <location>
        <begin position="31"/>
        <end position="52"/>
    </location>
</feature>
<dbReference type="AlphaFoldDB" id="A0A3B4Y0P8"/>
<keyword evidence="13" id="KW-0325">Glycoprotein</keyword>
<keyword evidence="12 16" id="KW-0472">Membrane</keyword>
<evidence type="ECO:0000256" key="2">
    <source>
        <dbReference type="ARBA" id="ARBA00004651"/>
    </source>
</evidence>
<sequence>MELEEKPKYGEPRKYDPTFKGPIQKRGCTDIVCCILFGLAIIGYIAVGVLAWSQGDPRKVIYPTDSRGQFCGQAGTPLEKKTLLFYFNIMKCASPMVLLEFQCPTTQLCVEKCPEKFMTLVKAYANKKDFDYYKNFCKEGVTNTMGIPEILRLGLCPSMLMPSKPFTRRCFPALGQKGGVITVGNISRFDDGSGNMRDAKDLMDGVKNATVVIEARQVVMKIFEDYTHSWYWILIGLVIAMVTSLLFIILLRFLAGIMVWIMIVLVILVIGYGIFHCYMEFASLKGEAGSNVTLQDLGFQTDFSVYLQIRQTWLAFMIILAIVEVVIILLLIFLRKRLLIAVALIKEASRAIGHVMCSLFFPLFTFVLLAIVIAYWAVTAVFLSTSNEPIYKVFNESICEHSRKVCDPADFTSSPMQTQCPDSQCLFAFYGGETVYHKYLIGLQFYNVFLFFWCANFVIGLGQMTLAGAFASYYWAFVKPDDMPAFPVFSSLGRSLRYHTGSLAFGSLILSIVQIIRVLLEYLDHKLKGAQNKFAKFLLCCLKCCFWCLEKFIKFLNRNAYIMVAIYGKNFCTSARDAFFLLMRNMIRVAILDKVTDFLLFLGKLLIVGLVGVFAFFFFSGRVKAFEDTAPNLHYYWVPIMTVVVGSYLIAHGFFSVYAMCVDTLFLCFCK</sequence>
<dbReference type="GO" id="GO:0005886">
    <property type="term" value="C:plasma membrane"/>
    <property type="evidence" value="ECO:0007669"/>
    <property type="project" value="UniProtKB-SubCell"/>
</dbReference>
<evidence type="ECO:0000256" key="9">
    <source>
        <dbReference type="ARBA" id="ARBA00022787"/>
    </source>
</evidence>
<dbReference type="Ensembl" id="ENSSLDT00000022317.1">
    <property type="protein sequence ID" value="ENSSLDP00000021606.1"/>
    <property type="gene ID" value="ENSSLDG00000016874.1"/>
</dbReference>
<protein>
    <recommendedName>
        <fullName evidence="16">Choline transporter-like protein</fullName>
    </recommendedName>
</protein>
<evidence type="ECO:0000256" key="4">
    <source>
        <dbReference type="ARBA" id="ARBA00022448"/>
    </source>
</evidence>
<keyword evidence="7" id="KW-0597">Phosphoprotein</keyword>
<dbReference type="Pfam" id="PF04515">
    <property type="entry name" value="Choline_transpo"/>
    <property type="match status" value="1"/>
</dbReference>
<evidence type="ECO:0000313" key="17">
    <source>
        <dbReference type="Ensembl" id="ENSSLDP00000021606.1"/>
    </source>
</evidence>
<keyword evidence="18" id="KW-1185">Reference proteome</keyword>
<keyword evidence="11" id="KW-0496">Mitochondrion</keyword>
<evidence type="ECO:0000256" key="5">
    <source>
        <dbReference type="ARBA" id="ARBA00022449"/>
    </source>
</evidence>
<dbReference type="Proteomes" id="UP000261360">
    <property type="component" value="Unplaced"/>
</dbReference>
<feature type="transmembrane region" description="Helical" evidence="16">
    <location>
        <begin position="313"/>
        <end position="334"/>
    </location>
</feature>
<feature type="transmembrane region" description="Helical" evidence="16">
    <location>
        <begin position="257"/>
        <end position="275"/>
    </location>
</feature>
<accession>A0A3B4Y0P8</accession>
<comment type="subcellular location">
    <subcellularLocation>
        <location evidence="2 16">Cell membrane</location>
        <topology evidence="2 16">Multi-pass membrane protein</topology>
    </subcellularLocation>
    <subcellularLocation>
        <location evidence="1">Mitochondrion outer membrane</location>
        <topology evidence="1">Multi-pass membrane protein</topology>
    </subcellularLocation>
</comment>
<feature type="transmembrane region" description="Helical" evidence="16">
    <location>
        <begin position="498"/>
        <end position="519"/>
    </location>
</feature>
<evidence type="ECO:0000256" key="16">
    <source>
        <dbReference type="RuleBase" id="RU368066"/>
    </source>
</evidence>
<evidence type="ECO:0000256" key="14">
    <source>
        <dbReference type="ARBA" id="ARBA00035093"/>
    </source>
</evidence>
<evidence type="ECO:0000256" key="15">
    <source>
        <dbReference type="ARBA" id="ARBA00036560"/>
    </source>
</evidence>
<evidence type="ECO:0000256" key="13">
    <source>
        <dbReference type="ARBA" id="ARBA00023180"/>
    </source>
</evidence>
<feature type="transmembrane region" description="Helical" evidence="16">
    <location>
        <begin position="598"/>
        <end position="620"/>
    </location>
</feature>
<feature type="transmembrane region" description="Helical" evidence="16">
    <location>
        <begin position="230"/>
        <end position="250"/>
    </location>
</feature>
<name>A0A3B4Y0P8_SERLL</name>
<keyword evidence="6" id="KW-1003">Cell membrane</keyword>
<comment type="function">
    <text evidence="16">Choline transporter.</text>
</comment>
<organism evidence="17 18">
    <name type="scientific">Seriola lalandi dorsalis</name>
    <dbReference type="NCBI Taxonomy" id="1841481"/>
    <lineage>
        <taxon>Eukaryota</taxon>
        <taxon>Metazoa</taxon>
        <taxon>Chordata</taxon>
        <taxon>Craniata</taxon>
        <taxon>Vertebrata</taxon>
        <taxon>Euteleostomi</taxon>
        <taxon>Actinopterygii</taxon>
        <taxon>Neopterygii</taxon>
        <taxon>Teleostei</taxon>
        <taxon>Neoteleostei</taxon>
        <taxon>Acanthomorphata</taxon>
        <taxon>Carangaria</taxon>
        <taxon>Carangiformes</taxon>
        <taxon>Carangidae</taxon>
        <taxon>Seriola</taxon>
    </lineage>
</organism>
<reference evidence="17" key="1">
    <citation type="submission" date="2025-08" db="UniProtKB">
        <authorList>
            <consortium name="Ensembl"/>
        </authorList>
    </citation>
    <scope>IDENTIFICATION</scope>
</reference>
<feature type="transmembrane region" description="Helical" evidence="16">
    <location>
        <begin position="355"/>
        <end position="378"/>
    </location>
</feature>
<dbReference type="PANTHER" id="PTHR12385:SF34">
    <property type="entry name" value="CHOLINE TRANSPORTER-LIKE PROTEIN 2"/>
    <property type="match status" value="1"/>
</dbReference>
<evidence type="ECO:0000256" key="3">
    <source>
        <dbReference type="ARBA" id="ARBA00007168"/>
    </source>
</evidence>
<evidence type="ECO:0000256" key="1">
    <source>
        <dbReference type="ARBA" id="ARBA00004374"/>
    </source>
</evidence>
<evidence type="ECO:0000256" key="10">
    <source>
        <dbReference type="ARBA" id="ARBA00022989"/>
    </source>
</evidence>
<reference evidence="17" key="2">
    <citation type="submission" date="2025-09" db="UniProtKB">
        <authorList>
            <consortium name="Ensembl"/>
        </authorList>
    </citation>
    <scope>IDENTIFICATION</scope>
</reference>
<dbReference type="GeneTree" id="ENSGT00940000158178"/>
<evidence type="ECO:0000256" key="12">
    <source>
        <dbReference type="ARBA" id="ARBA00023136"/>
    </source>
</evidence>
<evidence type="ECO:0000256" key="11">
    <source>
        <dbReference type="ARBA" id="ARBA00023128"/>
    </source>
</evidence>
<keyword evidence="9" id="KW-1000">Mitochondrion outer membrane</keyword>
<feature type="transmembrane region" description="Helical" evidence="16">
    <location>
        <begin position="640"/>
        <end position="669"/>
    </location>
</feature>
<comment type="catalytic activity">
    <reaction evidence="14">
        <text>choline(out) + n H(+)(in) = choline(in) + n H(+)(out)</text>
        <dbReference type="Rhea" id="RHEA:75463"/>
        <dbReference type="ChEBI" id="CHEBI:15354"/>
        <dbReference type="ChEBI" id="CHEBI:15378"/>
    </reaction>
</comment>
<evidence type="ECO:0000313" key="18">
    <source>
        <dbReference type="Proteomes" id="UP000261360"/>
    </source>
</evidence>
<keyword evidence="4" id="KW-0813">Transport</keyword>
<keyword evidence="8 16" id="KW-0812">Transmembrane</keyword>
<proteinExistence type="inferred from homology"/>
<keyword evidence="10 16" id="KW-1133">Transmembrane helix</keyword>
<dbReference type="GO" id="GO:0005741">
    <property type="term" value="C:mitochondrial outer membrane"/>
    <property type="evidence" value="ECO:0007669"/>
    <property type="project" value="UniProtKB-SubCell"/>
</dbReference>
<evidence type="ECO:0000256" key="8">
    <source>
        <dbReference type="ARBA" id="ARBA00022692"/>
    </source>
</evidence>
<evidence type="ECO:0000256" key="7">
    <source>
        <dbReference type="ARBA" id="ARBA00022553"/>
    </source>
</evidence>
<keyword evidence="5" id="KW-0050">Antiport</keyword>
<dbReference type="InterPro" id="IPR007603">
    <property type="entry name" value="Choline_transptr-like"/>
</dbReference>
<dbReference type="GO" id="GO:0015297">
    <property type="term" value="F:antiporter activity"/>
    <property type="evidence" value="ECO:0007669"/>
    <property type="project" value="UniProtKB-KW"/>
</dbReference>
<dbReference type="PANTHER" id="PTHR12385">
    <property type="entry name" value="CHOLINE TRANSPORTER-LIKE (SLC FAMILY 44)"/>
    <property type="match status" value="1"/>
</dbReference>
<feature type="transmembrane region" description="Helical" evidence="16">
    <location>
        <begin position="450"/>
        <end position="477"/>
    </location>
</feature>